<evidence type="ECO:0000313" key="2">
    <source>
        <dbReference type="EMBL" id="KAL0264895.1"/>
    </source>
</evidence>
<dbReference type="Proteomes" id="UP001430584">
    <property type="component" value="Unassembled WGS sequence"/>
</dbReference>
<feature type="domain" description="Glyoxalase-like" evidence="1">
    <location>
        <begin position="12"/>
        <end position="204"/>
    </location>
</feature>
<dbReference type="Gene3D" id="3.10.180.10">
    <property type="entry name" value="2,3-Dihydroxybiphenyl 1,2-Dioxygenase, domain 1"/>
    <property type="match status" value="1"/>
</dbReference>
<keyword evidence="3" id="KW-1185">Reference proteome</keyword>
<dbReference type="GeneID" id="92004934"/>
<evidence type="ECO:0000259" key="1">
    <source>
        <dbReference type="Pfam" id="PF13468"/>
    </source>
</evidence>
<dbReference type="PANTHER" id="PTHR40265">
    <property type="entry name" value="BLL2707 PROTEIN"/>
    <property type="match status" value="1"/>
</dbReference>
<organism evidence="2 3">
    <name type="scientific">Diplodia seriata</name>
    <dbReference type="NCBI Taxonomy" id="420778"/>
    <lineage>
        <taxon>Eukaryota</taxon>
        <taxon>Fungi</taxon>
        <taxon>Dikarya</taxon>
        <taxon>Ascomycota</taxon>
        <taxon>Pezizomycotina</taxon>
        <taxon>Dothideomycetes</taxon>
        <taxon>Dothideomycetes incertae sedis</taxon>
        <taxon>Botryosphaeriales</taxon>
        <taxon>Botryosphaeriaceae</taxon>
        <taxon>Diplodia</taxon>
    </lineage>
</organism>
<protein>
    <recommendedName>
        <fullName evidence="1">Glyoxalase-like domain-containing protein</fullName>
    </recommendedName>
</protein>
<reference evidence="2 3" key="1">
    <citation type="submission" date="2024-02" db="EMBL/GenBank/DDBJ databases">
        <title>De novo assembly and annotation of 12 fungi associated with fruit tree decline syndrome in Ontario, Canada.</title>
        <authorList>
            <person name="Sulman M."/>
            <person name="Ellouze W."/>
            <person name="Ilyukhin E."/>
        </authorList>
    </citation>
    <scope>NUCLEOTIDE SEQUENCE [LARGE SCALE GENOMIC DNA]</scope>
    <source>
        <strain evidence="2 3">FDS-637</strain>
    </source>
</reference>
<proteinExistence type="predicted"/>
<dbReference type="PANTHER" id="PTHR40265:SF1">
    <property type="entry name" value="GLYOXALASE-LIKE DOMAIN-CONTAINING PROTEIN"/>
    <property type="match status" value="1"/>
</dbReference>
<dbReference type="InterPro" id="IPR029068">
    <property type="entry name" value="Glyas_Bleomycin-R_OHBP_Dase"/>
</dbReference>
<accession>A0ABR3CY15</accession>
<dbReference type="InterPro" id="IPR025870">
    <property type="entry name" value="Glyoxalase-like_dom"/>
</dbReference>
<sequence>MVEQQPVPSIQLDHIIILLPHRDLLNPPAWVTSNFTLSPGGRHADGKTENKLIVFQDGTYIELIAFIDDHAANKGGHWWGDKRYGVIDWALTSPDVQDVGRVAARLDEWRSKQQDGAMAAFAYAQPRRGGRRKPDGQEIAWFVTFPEGIRRGLAPFWCHDVTARELRVSASAQGLRHPCGALGVSNIFVHTPDIARLHGAYDAVLAHPGNPTKNVTSEHGFDWVVEAPQVLAARPTPNVSLRPAVGGQQANDLEAEIRIELVVEASGGPQVPNPIDERIGPNGEGRIEISFLRTEHSGLQ</sequence>
<gene>
    <name evidence="2" type="ORF">SLS55_000849</name>
</gene>
<evidence type="ECO:0000313" key="3">
    <source>
        <dbReference type="Proteomes" id="UP001430584"/>
    </source>
</evidence>
<dbReference type="Pfam" id="PF13468">
    <property type="entry name" value="Glyoxalase_3"/>
    <property type="match status" value="1"/>
</dbReference>
<dbReference type="RefSeq" id="XP_066637635.1">
    <property type="nucleotide sequence ID" value="XM_066772356.1"/>
</dbReference>
<name>A0ABR3CY15_9PEZI</name>
<dbReference type="SUPFAM" id="SSF54593">
    <property type="entry name" value="Glyoxalase/Bleomycin resistance protein/Dihydroxybiphenyl dioxygenase"/>
    <property type="match status" value="1"/>
</dbReference>
<comment type="caution">
    <text evidence="2">The sequence shown here is derived from an EMBL/GenBank/DDBJ whole genome shotgun (WGS) entry which is preliminary data.</text>
</comment>
<dbReference type="EMBL" id="JAJVCZ030000001">
    <property type="protein sequence ID" value="KAL0264895.1"/>
    <property type="molecule type" value="Genomic_DNA"/>
</dbReference>